<dbReference type="AlphaFoldDB" id="W2SCZ1"/>
<sequence length="130" mass="14147">MERGGSIPEQTQKDDGRMPWSWDTHVGPNGVLFKQMAAELTVRPFDADGGVSSVSTPEDADTGEWSSSDESMKSMTKDEKRAIIADIIADRIAHMDTDSSVSSDESIDRDEMMPIIADMDTDGSVSTDES</sequence>
<proteinExistence type="predicted"/>
<gene>
    <name evidence="2" type="ORF">HMPREF1541_00670</name>
</gene>
<evidence type="ECO:0000313" key="3">
    <source>
        <dbReference type="Proteomes" id="UP000030752"/>
    </source>
</evidence>
<dbReference type="EMBL" id="KB822711">
    <property type="protein sequence ID" value="ETN46485.1"/>
    <property type="molecule type" value="Genomic_DNA"/>
</dbReference>
<organism evidence="2 3">
    <name type="scientific">Cyphellophora europaea (strain CBS 101466)</name>
    <name type="common">Phialophora europaea</name>
    <dbReference type="NCBI Taxonomy" id="1220924"/>
    <lineage>
        <taxon>Eukaryota</taxon>
        <taxon>Fungi</taxon>
        <taxon>Dikarya</taxon>
        <taxon>Ascomycota</taxon>
        <taxon>Pezizomycotina</taxon>
        <taxon>Eurotiomycetes</taxon>
        <taxon>Chaetothyriomycetidae</taxon>
        <taxon>Chaetothyriales</taxon>
        <taxon>Cyphellophoraceae</taxon>
        <taxon>Cyphellophora</taxon>
    </lineage>
</organism>
<feature type="region of interest" description="Disordered" evidence="1">
    <location>
        <begin position="46"/>
        <end position="76"/>
    </location>
</feature>
<protein>
    <submittedName>
        <fullName evidence="2">Uncharacterized protein</fullName>
    </submittedName>
</protein>
<name>W2SCZ1_CYPE1</name>
<accession>W2SCZ1</accession>
<dbReference type="VEuPathDB" id="FungiDB:HMPREF1541_00670"/>
<dbReference type="HOGENOM" id="CLU_1938076_0_0_1"/>
<feature type="region of interest" description="Disordered" evidence="1">
    <location>
        <begin position="96"/>
        <end position="130"/>
    </location>
</feature>
<reference evidence="2 3" key="1">
    <citation type="submission" date="2013-03" db="EMBL/GenBank/DDBJ databases">
        <title>The Genome Sequence of Phialophora europaea CBS 101466.</title>
        <authorList>
            <consortium name="The Broad Institute Genomics Platform"/>
            <person name="Cuomo C."/>
            <person name="de Hoog S."/>
            <person name="Gorbushina A."/>
            <person name="Walker B."/>
            <person name="Young S.K."/>
            <person name="Zeng Q."/>
            <person name="Gargeya S."/>
            <person name="Fitzgerald M."/>
            <person name="Haas B."/>
            <person name="Abouelleil A."/>
            <person name="Allen A.W."/>
            <person name="Alvarado L."/>
            <person name="Arachchi H.M."/>
            <person name="Berlin A.M."/>
            <person name="Chapman S.B."/>
            <person name="Gainer-Dewar J."/>
            <person name="Goldberg J."/>
            <person name="Griggs A."/>
            <person name="Gujja S."/>
            <person name="Hansen M."/>
            <person name="Howarth C."/>
            <person name="Imamovic A."/>
            <person name="Ireland A."/>
            <person name="Larimer J."/>
            <person name="McCowan C."/>
            <person name="Murphy C."/>
            <person name="Pearson M."/>
            <person name="Poon T.W."/>
            <person name="Priest M."/>
            <person name="Roberts A."/>
            <person name="Saif S."/>
            <person name="Shea T."/>
            <person name="Sisk P."/>
            <person name="Sykes S."/>
            <person name="Wortman J."/>
            <person name="Nusbaum C."/>
            <person name="Birren B."/>
        </authorList>
    </citation>
    <scope>NUCLEOTIDE SEQUENCE [LARGE SCALE GENOMIC DNA]</scope>
    <source>
        <strain evidence="2 3">CBS 101466</strain>
    </source>
</reference>
<evidence type="ECO:0000313" key="2">
    <source>
        <dbReference type="EMBL" id="ETN46485.1"/>
    </source>
</evidence>
<feature type="region of interest" description="Disordered" evidence="1">
    <location>
        <begin position="1"/>
        <end position="23"/>
    </location>
</feature>
<dbReference type="Proteomes" id="UP000030752">
    <property type="component" value="Unassembled WGS sequence"/>
</dbReference>
<dbReference type="RefSeq" id="XP_008711197.1">
    <property type="nucleotide sequence ID" value="XM_008712975.1"/>
</dbReference>
<dbReference type="GeneID" id="19968009"/>
<evidence type="ECO:0000256" key="1">
    <source>
        <dbReference type="SAM" id="MobiDB-lite"/>
    </source>
</evidence>
<keyword evidence="3" id="KW-1185">Reference proteome</keyword>
<dbReference type="InParanoid" id="W2SCZ1"/>